<accession>A0A7C4VWA2</accession>
<evidence type="ECO:0000313" key="1">
    <source>
        <dbReference type="EMBL" id="HGU41746.1"/>
    </source>
</evidence>
<sequence>MSTAENNAMKEKVLVIKTEEVEGLCKGRTGVVEVPQEEFFSVLKNGFFVEREIAEYDETTRQVIPYIVLKEGDEYIFFRRTANQTEKRLHNLITLGVGGHLNIEDSQDPIECLEKGLRRELSEEVDVEVKSLNYVGLINEIENPVSRVHVGVLYIADVKYNGIVEKENFVEIRSKRLKDYIGEMEGWAKVVALYLERSQS</sequence>
<gene>
    <name evidence="1" type="ORF">ENT72_02325</name>
</gene>
<dbReference type="EMBL" id="DSZT01000069">
    <property type="protein sequence ID" value="HGU41746.1"/>
    <property type="molecule type" value="Genomic_DNA"/>
</dbReference>
<organism evidence="1">
    <name type="scientific">Fervidobacterium pennivorans</name>
    <dbReference type="NCBI Taxonomy" id="93466"/>
    <lineage>
        <taxon>Bacteria</taxon>
        <taxon>Thermotogati</taxon>
        <taxon>Thermotogota</taxon>
        <taxon>Thermotogae</taxon>
        <taxon>Thermotogales</taxon>
        <taxon>Fervidobacteriaceae</taxon>
        <taxon>Fervidobacterium</taxon>
    </lineage>
</organism>
<comment type="caution">
    <text evidence="1">The sequence shown here is derived from an EMBL/GenBank/DDBJ whole genome shotgun (WGS) entry which is preliminary data.</text>
</comment>
<proteinExistence type="predicted"/>
<dbReference type="SUPFAM" id="SSF55811">
    <property type="entry name" value="Nudix"/>
    <property type="match status" value="1"/>
</dbReference>
<name>A0A7C4VWA2_FERPE</name>
<reference evidence="1" key="1">
    <citation type="journal article" date="2020" name="mSystems">
        <title>Genome- and Community-Level Interaction Insights into Carbon Utilization and Element Cycling Functions of Hydrothermarchaeota in Hydrothermal Sediment.</title>
        <authorList>
            <person name="Zhou Z."/>
            <person name="Liu Y."/>
            <person name="Xu W."/>
            <person name="Pan J."/>
            <person name="Luo Z.H."/>
            <person name="Li M."/>
        </authorList>
    </citation>
    <scope>NUCLEOTIDE SEQUENCE [LARGE SCALE GENOMIC DNA]</scope>
    <source>
        <strain evidence="1">SpSt-604</strain>
    </source>
</reference>
<protein>
    <submittedName>
        <fullName evidence="1">DNA mismatch repair protein MutT</fullName>
    </submittedName>
</protein>
<dbReference type="AlphaFoldDB" id="A0A7C4VWA2"/>
<dbReference type="InterPro" id="IPR015797">
    <property type="entry name" value="NUDIX_hydrolase-like_dom_sf"/>
</dbReference>
<dbReference type="Gene3D" id="3.90.79.10">
    <property type="entry name" value="Nucleoside Triphosphate Pyrophosphohydrolase"/>
    <property type="match status" value="1"/>
</dbReference>